<dbReference type="CDD" id="cd06261">
    <property type="entry name" value="TM_PBP2"/>
    <property type="match status" value="1"/>
</dbReference>
<dbReference type="Proteomes" id="UP000677875">
    <property type="component" value="Unassembled WGS sequence"/>
</dbReference>
<evidence type="ECO:0000256" key="2">
    <source>
        <dbReference type="ARBA" id="ARBA00022448"/>
    </source>
</evidence>
<evidence type="ECO:0000256" key="3">
    <source>
        <dbReference type="ARBA" id="ARBA00022475"/>
    </source>
</evidence>
<evidence type="ECO:0000256" key="6">
    <source>
        <dbReference type="ARBA" id="ARBA00023136"/>
    </source>
</evidence>
<evidence type="ECO:0000313" key="11">
    <source>
        <dbReference type="Proteomes" id="UP000677875"/>
    </source>
</evidence>
<dbReference type="InterPro" id="IPR035906">
    <property type="entry name" value="MetI-like_sf"/>
</dbReference>
<dbReference type="EMBL" id="JAGPNL010000001">
    <property type="protein sequence ID" value="MBQ0825114.1"/>
    <property type="molecule type" value="Genomic_DNA"/>
</dbReference>
<dbReference type="PROSITE" id="PS50928">
    <property type="entry name" value="ABC_TM1"/>
    <property type="match status" value="1"/>
</dbReference>
<dbReference type="GO" id="GO:0055085">
    <property type="term" value="P:transmembrane transport"/>
    <property type="evidence" value="ECO:0007669"/>
    <property type="project" value="InterPro"/>
</dbReference>
<accession>A0A941AWR8</accession>
<keyword evidence="5 7" id="KW-1133">Transmembrane helix</keyword>
<protein>
    <submittedName>
        <fullName evidence="10">ABC transporter permease</fullName>
    </submittedName>
</protein>
<feature type="region of interest" description="Disordered" evidence="8">
    <location>
        <begin position="1"/>
        <end position="29"/>
    </location>
</feature>
<evidence type="ECO:0000256" key="1">
    <source>
        <dbReference type="ARBA" id="ARBA00004651"/>
    </source>
</evidence>
<dbReference type="Pfam" id="PF00528">
    <property type="entry name" value="BPD_transp_1"/>
    <property type="match status" value="1"/>
</dbReference>
<comment type="caution">
    <text evidence="10">The sequence shown here is derived from an EMBL/GenBank/DDBJ whole genome shotgun (WGS) entry which is preliminary data.</text>
</comment>
<dbReference type="SUPFAM" id="SSF161098">
    <property type="entry name" value="MetI-like"/>
    <property type="match status" value="1"/>
</dbReference>
<evidence type="ECO:0000256" key="7">
    <source>
        <dbReference type="RuleBase" id="RU363032"/>
    </source>
</evidence>
<evidence type="ECO:0000313" key="10">
    <source>
        <dbReference type="EMBL" id="MBQ0825114.1"/>
    </source>
</evidence>
<feature type="domain" description="ABC transmembrane type-1" evidence="9">
    <location>
        <begin position="87"/>
        <end position="271"/>
    </location>
</feature>
<dbReference type="PANTHER" id="PTHR30151:SF0">
    <property type="entry name" value="ABC TRANSPORTER PERMEASE PROTEIN MJ0413-RELATED"/>
    <property type="match status" value="1"/>
</dbReference>
<feature type="transmembrane region" description="Helical" evidence="7">
    <location>
        <begin position="94"/>
        <end position="115"/>
    </location>
</feature>
<comment type="similarity">
    <text evidence="7">Belongs to the binding-protein-dependent transport system permease family.</text>
</comment>
<name>A0A941AWR8_9ACTN</name>
<keyword evidence="11" id="KW-1185">Reference proteome</keyword>
<dbReference type="GO" id="GO:0005886">
    <property type="term" value="C:plasma membrane"/>
    <property type="evidence" value="ECO:0007669"/>
    <property type="project" value="UniProtKB-SubCell"/>
</dbReference>
<evidence type="ECO:0000256" key="4">
    <source>
        <dbReference type="ARBA" id="ARBA00022692"/>
    </source>
</evidence>
<proteinExistence type="inferred from homology"/>
<feature type="transmembrane region" description="Helical" evidence="7">
    <location>
        <begin position="247"/>
        <end position="267"/>
    </location>
</feature>
<evidence type="ECO:0000259" key="9">
    <source>
        <dbReference type="PROSITE" id="PS50928"/>
    </source>
</evidence>
<comment type="subcellular location">
    <subcellularLocation>
        <location evidence="1 7">Cell membrane</location>
        <topology evidence="1 7">Multi-pass membrane protein</topology>
    </subcellularLocation>
</comment>
<dbReference type="AlphaFoldDB" id="A0A941AWR8"/>
<gene>
    <name evidence="10" type="ORF">J5Y05_01095</name>
</gene>
<feature type="transmembrane region" description="Helical" evidence="7">
    <location>
        <begin position="202"/>
        <end position="227"/>
    </location>
</feature>
<dbReference type="RefSeq" id="WP_210867817.1">
    <property type="nucleotide sequence ID" value="NZ_JAGPNL010000001.1"/>
</dbReference>
<keyword evidence="3" id="KW-1003">Cell membrane</keyword>
<evidence type="ECO:0000256" key="8">
    <source>
        <dbReference type="SAM" id="MobiDB-lite"/>
    </source>
</evidence>
<dbReference type="InterPro" id="IPR000515">
    <property type="entry name" value="MetI-like"/>
</dbReference>
<evidence type="ECO:0000256" key="5">
    <source>
        <dbReference type="ARBA" id="ARBA00022989"/>
    </source>
</evidence>
<dbReference type="PANTHER" id="PTHR30151">
    <property type="entry name" value="ALKANE SULFONATE ABC TRANSPORTER-RELATED, MEMBRANE SUBUNIT"/>
    <property type="match status" value="1"/>
</dbReference>
<organism evidence="10 11">
    <name type="scientific">Streptomyces tagetis</name>
    <dbReference type="NCBI Taxonomy" id="2820809"/>
    <lineage>
        <taxon>Bacteria</taxon>
        <taxon>Bacillati</taxon>
        <taxon>Actinomycetota</taxon>
        <taxon>Actinomycetes</taxon>
        <taxon>Kitasatosporales</taxon>
        <taxon>Streptomycetaceae</taxon>
        <taxon>Streptomyces</taxon>
    </lineage>
</organism>
<reference evidence="10" key="1">
    <citation type="submission" date="2021-04" db="EMBL/GenBank/DDBJ databases">
        <title>Genome seq and assembly of Streptomyces sp. RG38.</title>
        <authorList>
            <person name="Chhetri G."/>
        </authorList>
    </citation>
    <scope>NUCLEOTIDE SEQUENCE</scope>
    <source>
        <strain evidence="10">RG38</strain>
    </source>
</reference>
<feature type="transmembrane region" description="Helical" evidence="7">
    <location>
        <begin position="36"/>
        <end position="59"/>
    </location>
</feature>
<keyword evidence="6 7" id="KW-0472">Membrane</keyword>
<sequence>MTAETTGRALPASPPAEAGARGGGTARKTRRRTLPWWRQILSVTVTLLVIQLLGVTGVLSRSSFPLVSSVLARLGRMTADGAFWSSVGSSVTQALLGLAIGTAVAVPLGILLGRLPLAEQALRPVIEFLRPIPSVALLPLVILTAGIGLGGAVILTALSSLWLVLVLTIRGARAVDPVAEQTLISFGVPRSARVHRLVLPSALPFIVTGVRVAASVSLIVAITAELLGGMPGLGKDVQVSLQSSDNVGVYASTFAAGVLGLLVNLLIKPAEDRLLSWHASRRSV</sequence>
<feature type="transmembrane region" description="Helical" evidence="7">
    <location>
        <begin position="136"/>
        <end position="165"/>
    </location>
</feature>
<dbReference type="Gene3D" id="1.10.3720.10">
    <property type="entry name" value="MetI-like"/>
    <property type="match status" value="1"/>
</dbReference>
<keyword evidence="2 7" id="KW-0813">Transport</keyword>
<keyword evidence="4 7" id="KW-0812">Transmembrane</keyword>